<sequence length="176" mass="18929">MPDPFVNRRQLLKIGLLGGAILAGGGLLSRTFSASADGAASGFAVLRDSELPMLRRLIPLLLEGSAPSEVMPQAVQTTLVSLDLGLHHLSPALLSQVRQLFDVLSLPLTRGPLTGIWSGWDVASDDQLRAFLLRWQNSSLALLRQGHASLLQMILMAWYASPASWAHCGYPGPPKV</sequence>
<proteinExistence type="predicted"/>
<dbReference type="Proteomes" id="UP000025238">
    <property type="component" value="Chromosome"/>
</dbReference>
<organism evidence="1 2">
    <name type="scientific">Stutzerimonas stutzeri</name>
    <name type="common">Pseudomonas stutzeri</name>
    <dbReference type="NCBI Taxonomy" id="316"/>
    <lineage>
        <taxon>Bacteria</taxon>
        <taxon>Pseudomonadati</taxon>
        <taxon>Pseudomonadota</taxon>
        <taxon>Gammaproteobacteria</taxon>
        <taxon>Pseudomonadales</taxon>
        <taxon>Pseudomonadaceae</taxon>
        <taxon>Stutzerimonas</taxon>
    </lineage>
</organism>
<dbReference type="PATRIC" id="fig|316.97.peg.250"/>
<protein>
    <submittedName>
        <fullName evidence="1">Twin-arginine translocation pathway signal protein</fullName>
    </submittedName>
</protein>
<evidence type="ECO:0000313" key="1">
    <source>
        <dbReference type="EMBL" id="AHY41149.1"/>
    </source>
</evidence>
<dbReference type="EMBL" id="CP007509">
    <property type="protein sequence ID" value="AHY41149.1"/>
    <property type="molecule type" value="Genomic_DNA"/>
</dbReference>
<name>A0A023WMY4_STUST</name>
<dbReference type="PROSITE" id="PS51318">
    <property type="entry name" value="TAT"/>
    <property type="match status" value="1"/>
</dbReference>
<dbReference type="InterPro" id="IPR006311">
    <property type="entry name" value="TAT_signal"/>
</dbReference>
<dbReference type="AlphaFoldDB" id="A0A023WMY4"/>
<evidence type="ECO:0000313" key="2">
    <source>
        <dbReference type="Proteomes" id="UP000025238"/>
    </source>
</evidence>
<gene>
    <name evidence="1" type="ORF">UIB01_01240</name>
</gene>
<dbReference type="KEGG" id="pstu:UIB01_01240"/>
<dbReference type="OrthoDB" id="6398409at2"/>
<reference evidence="1 2" key="1">
    <citation type="submission" date="2014-03" db="EMBL/GenBank/DDBJ databases">
        <title>Complete genome sequence of Pseudomonas stutzeri 19SMN4.</title>
        <authorList>
            <person name="Brunet-Galmes I."/>
            <person name="Nogales B."/>
            <person name="Busquets A."/>
            <person name="Pena A."/>
            <person name="Gomila M."/>
            <person name="Garcia-Valdes E."/>
            <person name="Lalucat J."/>
            <person name="Bennasar A."/>
            <person name="Bosch R."/>
        </authorList>
    </citation>
    <scope>NUCLEOTIDE SEQUENCE [LARGE SCALE GENOMIC DNA]</scope>
    <source>
        <strain evidence="1 2">19SMN4</strain>
    </source>
</reference>
<accession>A0A023WMY4</accession>